<sequence length="194" mass="21304">MSTASAQAAQQLAQQLLHAQVQFIKLRLSSPEADTYVNSLIDFCLQGGQDILIEQAVSVANIKGVIQTFAFDLNLGGGLIELIGAMSQQLFNEANELAPTLSMLMSDQHIEQWIDKVLELDQVRLHITQAIGQSAAIHDIIAQLSASMIKKQLPDWRTQASSPLANSWVSQTKLVNRLHKTLLHQEAKLLGIAE</sequence>
<protein>
    <submittedName>
        <fullName evidence="1">Uncharacterized protein</fullName>
    </submittedName>
</protein>
<proteinExistence type="predicted"/>
<evidence type="ECO:0000313" key="1">
    <source>
        <dbReference type="EMBL" id="MDR9777915.1"/>
    </source>
</evidence>
<dbReference type="Proteomes" id="UP001268610">
    <property type="component" value="Unassembled WGS sequence"/>
</dbReference>
<organism evidence="1 2">
    <name type="scientific">Rhizobium hidalgonense</name>
    <dbReference type="NCBI Taxonomy" id="1538159"/>
    <lineage>
        <taxon>Bacteria</taxon>
        <taxon>Pseudomonadati</taxon>
        <taxon>Pseudomonadota</taxon>
        <taxon>Alphaproteobacteria</taxon>
        <taxon>Hyphomicrobiales</taxon>
        <taxon>Rhizobiaceae</taxon>
        <taxon>Rhizobium/Agrobacterium group</taxon>
        <taxon>Rhizobium</taxon>
    </lineage>
</organism>
<evidence type="ECO:0000313" key="2">
    <source>
        <dbReference type="Proteomes" id="UP001268610"/>
    </source>
</evidence>
<accession>A0AAJ2LMS9</accession>
<dbReference type="RefSeq" id="WP_310866075.1">
    <property type="nucleotide sequence ID" value="NZ_JAVLSF010000297.1"/>
</dbReference>
<dbReference type="AlphaFoldDB" id="A0AAJ2LMS9"/>
<feature type="non-terminal residue" evidence="1">
    <location>
        <position position="194"/>
    </location>
</feature>
<reference evidence="1" key="1">
    <citation type="submission" date="2023-04" db="EMBL/GenBank/DDBJ databases">
        <title>Genomic characterization of faba bean (Vicia faba) microsymbionts in Mexican soils.</title>
        <authorList>
            <person name="Rivera Orduna F.N."/>
            <person name="Guevara-Luna J."/>
            <person name="Yan J."/>
            <person name="Arroyo-Herrera I."/>
            <person name="Li Y."/>
            <person name="Vasquez-Murrieta M.S."/>
            <person name="Wang E.T."/>
        </authorList>
    </citation>
    <scope>NUCLEOTIDE SEQUENCE</scope>
    <source>
        <strain evidence="1">CH26</strain>
    </source>
</reference>
<name>A0AAJ2LMS9_9HYPH</name>
<gene>
    <name evidence="1" type="ORF">RJJ65_35875</name>
</gene>
<comment type="caution">
    <text evidence="1">The sequence shown here is derived from an EMBL/GenBank/DDBJ whole genome shotgun (WGS) entry which is preliminary data.</text>
</comment>
<dbReference type="EMBL" id="JAVLSF010000297">
    <property type="protein sequence ID" value="MDR9777915.1"/>
    <property type="molecule type" value="Genomic_DNA"/>
</dbReference>